<dbReference type="SFLD" id="SFLDS00029">
    <property type="entry name" value="Radical_SAM"/>
    <property type="match status" value="1"/>
</dbReference>
<protein>
    <recommendedName>
        <fullName evidence="5">Radical SAM core domain-containing protein</fullName>
    </recommendedName>
</protein>
<dbReference type="Proteomes" id="UP001165079">
    <property type="component" value="Unassembled WGS sequence"/>
</dbReference>
<keyword evidence="4" id="KW-0411">Iron-sulfur</keyword>
<dbReference type="InterPro" id="IPR013785">
    <property type="entry name" value="Aldolase_TIM"/>
</dbReference>
<dbReference type="CDD" id="cd01335">
    <property type="entry name" value="Radical_SAM"/>
    <property type="match status" value="1"/>
</dbReference>
<evidence type="ECO:0000259" key="5">
    <source>
        <dbReference type="PROSITE" id="PS51918"/>
    </source>
</evidence>
<dbReference type="AlphaFoldDB" id="A0A9W6SKK4"/>
<dbReference type="SFLD" id="SFLDG01067">
    <property type="entry name" value="SPASM/twitch_domain_containing"/>
    <property type="match status" value="1"/>
</dbReference>
<dbReference type="InterPro" id="IPR050377">
    <property type="entry name" value="Radical_SAM_PqqE_MftC-like"/>
</dbReference>
<evidence type="ECO:0000313" key="7">
    <source>
        <dbReference type="Proteomes" id="UP001165079"/>
    </source>
</evidence>
<comment type="caution">
    <text evidence="6">The sequence shown here is derived from an EMBL/GenBank/DDBJ whole genome shotgun (WGS) entry which is preliminary data.</text>
</comment>
<dbReference type="PANTHER" id="PTHR11228">
    <property type="entry name" value="RADICAL SAM DOMAIN PROTEIN"/>
    <property type="match status" value="1"/>
</dbReference>
<evidence type="ECO:0000313" key="6">
    <source>
        <dbReference type="EMBL" id="GLZ78715.1"/>
    </source>
</evidence>
<evidence type="ECO:0000256" key="2">
    <source>
        <dbReference type="ARBA" id="ARBA00022723"/>
    </source>
</evidence>
<accession>A0A9W6SKK4</accession>
<dbReference type="InterPro" id="IPR007197">
    <property type="entry name" value="rSAM"/>
</dbReference>
<evidence type="ECO:0000256" key="1">
    <source>
        <dbReference type="ARBA" id="ARBA00022691"/>
    </source>
</evidence>
<dbReference type="InterPro" id="IPR006638">
    <property type="entry name" value="Elp3/MiaA/NifB-like_rSAM"/>
</dbReference>
<evidence type="ECO:0000256" key="4">
    <source>
        <dbReference type="ARBA" id="ARBA00023014"/>
    </source>
</evidence>
<dbReference type="SMART" id="SM00729">
    <property type="entry name" value="Elp3"/>
    <property type="match status" value="1"/>
</dbReference>
<evidence type="ECO:0000256" key="3">
    <source>
        <dbReference type="ARBA" id="ARBA00023004"/>
    </source>
</evidence>
<keyword evidence="2" id="KW-0479">Metal-binding</keyword>
<dbReference type="EMBL" id="BSTX01000002">
    <property type="protein sequence ID" value="GLZ78715.1"/>
    <property type="molecule type" value="Genomic_DNA"/>
</dbReference>
<dbReference type="GO" id="GO:0003824">
    <property type="term" value="F:catalytic activity"/>
    <property type="evidence" value="ECO:0007669"/>
    <property type="project" value="InterPro"/>
</dbReference>
<organism evidence="6 7">
    <name type="scientific">Actinorhabdospora filicis</name>
    <dbReference type="NCBI Taxonomy" id="1785913"/>
    <lineage>
        <taxon>Bacteria</taxon>
        <taxon>Bacillati</taxon>
        <taxon>Actinomycetota</taxon>
        <taxon>Actinomycetes</taxon>
        <taxon>Micromonosporales</taxon>
        <taxon>Micromonosporaceae</taxon>
        <taxon>Actinorhabdospora</taxon>
    </lineage>
</organism>
<dbReference type="GO" id="GO:0046872">
    <property type="term" value="F:metal ion binding"/>
    <property type="evidence" value="ECO:0007669"/>
    <property type="project" value="UniProtKB-KW"/>
</dbReference>
<dbReference type="Gene3D" id="3.20.20.70">
    <property type="entry name" value="Aldolase class I"/>
    <property type="match status" value="1"/>
</dbReference>
<keyword evidence="7" id="KW-1185">Reference proteome</keyword>
<dbReference type="PROSITE" id="PS51918">
    <property type="entry name" value="RADICAL_SAM"/>
    <property type="match status" value="1"/>
</dbReference>
<dbReference type="GO" id="GO:0051539">
    <property type="term" value="F:4 iron, 4 sulfur cluster binding"/>
    <property type="evidence" value="ECO:0007669"/>
    <property type="project" value="UniProtKB-KW"/>
</dbReference>
<sequence>MVGPSFREAAMDRPSYVIWDMTYACPLRCVHCYSESGRRPSLQPSPADMERIADAIVSLGPDEIAFSGGEPLIVRGVLGLARRIREAGVRVSLYTSGWTLTPELAARLVEEFTEVHVSVDGATAATHDRIRGRRGSFARALGALSMLDEAAARRPDFVFGVDSVVVCSNIDEVEAVCRDVLPRYPRLAQVLFGAVIPSGLASRAGFARLELLGEEELARLCDPGLAEKLRALVPGVNVQVTTNRELQMHPDLIAEGMVFPAMQVEPDGAVRAMPIYEGTVGNLLHEDPGELWRRSVARWSDPFVTGALREARTWPQWAEATRRIDERFGSAAVRERIANRPGYPLHAA</sequence>
<dbReference type="Pfam" id="PF04055">
    <property type="entry name" value="Radical_SAM"/>
    <property type="match status" value="1"/>
</dbReference>
<proteinExistence type="predicted"/>
<keyword evidence="1" id="KW-0949">S-adenosyl-L-methionine</keyword>
<feature type="domain" description="Radical SAM core" evidence="5">
    <location>
        <begin position="11"/>
        <end position="237"/>
    </location>
</feature>
<dbReference type="PANTHER" id="PTHR11228:SF7">
    <property type="entry name" value="PQQA PEPTIDE CYCLASE"/>
    <property type="match status" value="1"/>
</dbReference>
<gene>
    <name evidence="6" type="ORF">Afil01_35220</name>
</gene>
<keyword evidence="3" id="KW-0408">Iron</keyword>
<dbReference type="SUPFAM" id="SSF102114">
    <property type="entry name" value="Radical SAM enzymes"/>
    <property type="match status" value="1"/>
</dbReference>
<dbReference type="InterPro" id="IPR058240">
    <property type="entry name" value="rSAM_sf"/>
</dbReference>
<reference evidence="6" key="1">
    <citation type="submission" date="2023-03" db="EMBL/GenBank/DDBJ databases">
        <title>Actinorhabdospora filicis NBRC 111898.</title>
        <authorList>
            <person name="Ichikawa N."/>
            <person name="Sato H."/>
            <person name="Tonouchi N."/>
        </authorList>
    </citation>
    <scope>NUCLEOTIDE SEQUENCE</scope>
    <source>
        <strain evidence="6">NBRC 111898</strain>
    </source>
</reference>
<name>A0A9W6SKK4_9ACTN</name>